<evidence type="ECO:0000256" key="1">
    <source>
        <dbReference type="ARBA" id="ARBA00001966"/>
    </source>
</evidence>
<dbReference type="InterPro" id="IPR007197">
    <property type="entry name" value="rSAM"/>
</dbReference>
<feature type="domain" description="B12-binding" evidence="6">
    <location>
        <begin position="22"/>
        <end position="124"/>
    </location>
</feature>
<accession>X1JHE3</accession>
<protein>
    <recommendedName>
        <fullName evidence="6">B12-binding domain-containing protein</fullName>
    </recommendedName>
</protein>
<evidence type="ECO:0000313" key="7">
    <source>
        <dbReference type="EMBL" id="GAH69168.1"/>
    </source>
</evidence>
<sequence length="256" mass="29243">MKVQLVQAIDESTALSKDRWFTPLNLISLSTYLENYGYGVEILDGLHLHLDDLLKRIDGNIVGINFNIFSTQTMDKISEYAKNQDSLVVVGGQAATPLAKQLLLGNKNIDLVVRYDGEETLRQVVNRVRTGSNDFKGIPNITYRRGREIVEGEVQRLDLQTLPIPNRKVKGISLEDYILSFKSSPLFGDFTSGRRPTNVHTMRGCNRSCSFCGRIFKGIRSRTPEQVFEEDKKLIEEFEVNYIYETSDTYFTDINW</sequence>
<gene>
    <name evidence="7" type="ORF">S03H2_45211</name>
</gene>
<evidence type="ECO:0000256" key="2">
    <source>
        <dbReference type="ARBA" id="ARBA00022691"/>
    </source>
</evidence>
<comment type="cofactor">
    <cofactor evidence="1">
        <name>[4Fe-4S] cluster</name>
        <dbReference type="ChEBI" id="CHEBI:49883"/>
    </cofactor>
</comment>
<dbReference type="CDD" id="cd02068">
    <property type="entry name" value="radical_SAM_B12_BD"/>
    <property type="match status" value="1"/>
</dbReference>
<name>X1JHE3_9ZZZZ</name>
<dbReference type="PANTHER" id="PTHR43409:SF7">
    <property type="entry name" value="BLL1977 PROTEIN"/>
    <property type="match status" value="1"/>
</dbReference>
<dbReference type="GO" id="GO:0051536">
    <property type="term" value="F:iron-sulfur cluster binding"/>
    <property type="evidence" value="ECO:0007669"/>
    <property type="project" value="UniProtKB-KW"/>
</dbReference>
<dbReference type="GO" id="GO:0031419">
    <property type="term" value="F:cobalamin binding"/>
    <property type="evidence" value="ECO:0007669"/>
    <property type="project" value="InterPro"/>
</dbReference>
<evidence type="ECO:0000256" key="4">
    <source>
        <dbReference type="ARBA" id="ARBA00023004"/>
    </source>
</evidence>
<proteinExistence type="predicted"/>
<dbReference type="PANTHER" id="PTHR43409">
    <property type="entry name" value="ANAEROBIC MAGNESIUM-PROTOPORPHYRIN IX MONOMETHYL ESTER CYCLASE-RELATED"/>
    <property type="match status" value="1"/>
</dbReference>
<evidence type="ECO:0000256" key="5">
    <source>
        <dbReference type="ARBA" id="ARBA00023014"/>
    </source>
</evidence>
<dbReference type="InterPro" id="IPR023404">
    <property type="entry name" value="rSAM_horseshoe"/>
</dbReference>
<dbReference type="EMBL" id="BARU01028310">
    <property type="protein sequence ID" value="GAH69168.1"/>
    <property type="molecule type" value="Genomic_DNA"/>
</dbReference>
<feature type="non-terminal residue" evidence="7">
    <location>
        <position position="256"/>
    </location>
</feature>
<dbReference type="InterPro" id="IPR006158">
    <property type="entry name" value="Cobalamin-bd"/>
</dbReference>
<dbReference type="AlphaFoldDB" id="X1JHE3"/>
<dbReference type="SUPFAM" id="SSF102114">
    <property type="entry name" value="Radical SAM enzymes"/>
    <property type="match status" value="1"/>
</dbReference>
<dbReference type="InterPro" id="IPR058240">
    <property type="entry name" value="rSAM_sf"/>
</dbReference>
<keyword evidence="2" id="KW-0949">S-adenosyl-L-methionine</keyword>
<keyword evidence="5" id="KW-0411">Iron-sulfur</keyword>
<evidence type="ECO:0000259" key="6">
    <source>
        <dbReference type="Pfam" id="PF02310"/>
    </source>
</evidence>
<dbReference type="SFLD" id="SFLDS00029">
    <property type="entry name" value="Radical_SAM"/>
    <property type="match status" value="1"/>
</dbReference>
<evidence type="ECO:0000256" key="3">
    <source>
        <dbReference type="ARBA" id="ARBA00022723"/>
    </source>
</evidence>
<dbReference type="InterPro" id="IPR051198">
    <property type="entry name" value="BchE-like"/>
</dbReference>
<keyword evidence="4" id="KW-0408">Iron</keyword>
<organism evidence="7">
    <name type="scientific">marine sediment metagenome</name>
    <dbReference type="NCBI Taxonomy" id="412755"/>
    <lineage>
        <taxon>unclassified sequences</taxon>
        <taxon>metagenomes</taxon>
        <taxon>ecological metagenomes</taxon>
    </lineage>
</organism>
<dbReference type="Pfam" id="PF02310">
    <property type="entry name" value="B12-binding"/>
    <property type="match status" value="1"/>
</dbReference>
<dbReference type="Gene3D" id="3.40.50.280">
    <property type="entry name" value="Cobalamin-binding domain"/>
    <property type="match status" value="1"/>
</dbReference>
<comment type="caution">
    <text evidence="7">The sequence shown here is derived from an EMBL/GenBank/DDBJ whole genome shotgun (WGS) entry which is preliminary data.</text>
</comment>
<dbReference type="Gene3D" id="3.80.30.20">
    <property type="entry name" value="tm_1862 like domain"/>
    <property type="match status" value="1"/>
</dbReference>
<dbReference type="GO" id="GO:0003824">
    <property type="term" value="F:catalytic activity"/>
    <property type="evidence" value="ECO:0007669"/>
    <property type="project" value="InterPro"/>
</dbReference>
<keyword evidence="3" id="KW-0479">Metal-binding</keyword>
<reference evidence="7" key="1">
    <citation type="journal article" date="2014" name="Front. Microbiol.">
        <title>High frequency of phylogenetically diverse reductive dehalogenase-homologous genes in deep subseafloor sedimentary metagenomes.</title>
        <authorList>
            <person name="Kawai M."/>
            <person name="Futagami T."/>
            <person name="Toyoda A."/>
            <person name="Takaki Y."/>
            <person name="Nishi S."/>
            <person name="Hori S."/>
            <person name="Arai W."/>
            <person name="Tsubouchi T."/>
            <person name="Morono Y."/>
            <person name="Uchiyama I."/>
            <person name="Ito T."/>
            <person name="Fujiyama A."/>
            <person name="Inagaki F."/>
            <person name="Takami H."/>
        </authorList>
    </citation>
    <scope>NUCLEOTIDE SEQUENCE</scope>
    <source>
        <strain evidence="7">Expedition CK06-06</strain>
    </source>
</reference>
<dbReference type="GO" id="GO:0046872">
    <property type="term" value="F:metal ion binding"/>
    <property type="evidence" value="ECO:0007669"/>
    <property type="project" value="UniProtKB-KW"/>
</dbReference>
<dbReference type="SFLD" id="SFLDG01082">
    <property type="entry name" value="B12-binding_domain_containing"/>
    <property type="match status" value="1"/>
</dbReference>